<keyword evidence="3" id="KW-0677">Repeat</keyword>
<evidence type="ECO:0000256" key="5">
    <source>
        <dbReference type="SAM" id="SignalP"/>
    </source>
</evidence>
<dbReference type="InterPro" id="IPR018119">
    <property type="entry name" value="Strictosidine_synth_cons-reg"/>
</dbReference>
<dbReference type="PANTHER" id="PTHR10426">
    <property type="entry name" value="STRICTOSIDINE SYNTHASE-RELATED"/>
    <property type="match status" value="1"/>
</dbReference>
<evidence type="ECO:0000313" key="7">
    <source>
        <dbReference type="EMBL" id="PPE75782.1"/>
    </source>
</evidence>
<feature type="signal peptide" evidence="5">
    <location>
        <begin position="1"/>
        <end position="22"/>
    </location>
</feature>
<reference evidence="7 8" key="1">
    <citation type="submission" date="2018-02" db="EMBL/GenBank/DDBJ databases">
        <title>Genome sequencing of Solimonas sp. HR-BB.</title>
        <authorList>
            <person name="Lee Y."/>
            <person name="Jeon C.O."/>
        </authorList>
    </citation>
    <scope>NUCLEOTIDE SEQUENCE [LARGE SCALE GENOMIC DNA]</scope>
    <source>
        <strain evidence="7 8">HR-BB</strain>
    </source>
</reference>
<dbReference type="SUPFAM" id="SSF63829">
    <property type="entry name" value="Calcium-dependent phosphotriesterase"/>
    <property type="match status" value="1"/>
</dbReference>
<dbReference type="Pfam" id="PF20067">
    <property type="entry name" value="SSL_N"/>
    <property type="match status" value="1"/>
</dbReference>
<comment type="caution">
    <text evidence="7">The sequence shown here is derived from an EMBL/GenBank/DDBJ whole genome shotgun (WGS) entry which is preliminary data.</text>
</comment>
<dbReference type="InterPro" id="IPR011042">
    <property type="entry name" value="6-blade_b-propeller_TolB-like"/>
</dbReference>
<feature type="chain" id="PRO_5015695403" evidence="5">
    <location>
        <begin position="23"/>
        <end position="354"/>
    </location>
</feature>
<dbReference type="PANTHER" id="PTHR10426:SF88">
    <property type="entry name" value="ADIPOCYTE PLASMA MEMBRANE-ASSOCIATED PROTEIN HEMOMUCIN-RELATED"/>
    <property type="match status" value="1"/>
</dbReference>
<dbReference type="Proteomes" id="UP000238220">
    <property type="component" value="Unassembled WGS sequence"/>
</dbReference>
<dbReference type="Pfam" id="PF03088">
    <property type="entry name" value="Str_synth"/>
    <property type="match status" value="1"/>
</dbReference>
<evidence type="ECO:0000259" key="6">
    <source>
        <dbReference type="Pfam" id="PF03088"/>
    </source>
</evidence>
<protein>
    <submittedName>
        <fullName evidence="7">Gluconolactonase</fullName>
    </submittedName>
</protein>
<comment type="similarity">
    <text evidence="1">Belongs to the strictosidine synthase family.</text>
</comment>
<dbReference type="GO" id="GO:0016787">
    <property type="term" value="F:hydrolase activity"/>
    <property type="evidence" value="ECO:0007669"/>
    <property type="project" value="TreeGrafter"/>
</dbReference>
<dbReference type="AlphaFoldDB" id="A0A2S5TLF4"/>
<keyword evidence="5" id="KW-0732">Signal</keyword>
<gene>
    <name evidence="7" type="ORF">C3942_02510</name>
</gene>
<feature type="domain" description="Strictosidine synthase conserved region" evidence="6">
    <location>
        <begin position="147"/>
        <end position="235"/>
    </location>
</feature>
<name>A0A2S5TLF4_9GAMM</name>
<accession>A0A2S5TLF4</accession>
<keyword evidence="4" id="KW-0325">Glycoprotein</keyword>
<dbReference type="GO" id="GO:0012505">
    <property type="term" value="C:endomembrane system"/>
    <property type="evidence" value="ECO:0007669"/>
    <property type="project" value="TreeGrafter"/>
</dbReference>
<evidence type="ECO:0000256" key="2">
    <source>
        <dbReference type="ARBA" id="ARBA00022553"/>
    </source>
</evidence>
<keyword evidence="8" id="KW-1185">Reference proteome</keyword>
<proteinExistence type="inferred from homology"/>
<dbReference type="RefSeq" id="WP_104228748.1">
    <property type="nucleotide sequence ID" value="NZ_PSNW01000001.1"/>
</dbReference>
<dbReference type="OrthoDB" id="9775406at2"/>
<evidence type="ECO:0000256" key="1">
    <source>
        <dbReference type="ARBA" id="ARBA00009191"/>
    </source>
</evidence>
<sequence length="354" mass="38067">MKKLLLLLAVLLAGAAGWAALAPSPIDPQAWNPPQAPALEGVYARNDRLQAIQKLAVGAGNGPEGVALDREGRVYAGYLDGRVVRLDIASGKLDELGNTGGRPLGVAIGPGGEVYVADADKGLVQIENGQVKVLSTTAGGKPFRFVDDVDVSADGNSLYFSDASARFGIHELMNDVLEHGGSGRLLRYDRSTGETTVLKDGLHFPNGVALGPGEDYLLFDETARYQVSRLWLKGEKAGTVERLIENLPGFPDNLSFNGSNRIWVAIYAPRLPDLDRALPYPTLRKIIQRLPESLHPQPKIQSFALGLDLDGKVVENLQYDGPGAYGPITSVEQRGEWLYLGSLSYPAFGRVKAP</sequence>
<keyword evidence="2" id="KW-0597">Phosphoprotein</keyword>
<dbReference type="EMBL" id="PSNW01000001">
    <property type="protein sequence ID" value="PPE75782.1"/>
    <property type="molecule type" value="Genomic_DNA"/>
</dbReference>
<organism evidence="7 8">
    <name type="scientific">Solimonas fluminis</name>
    <dbReference type="NCBI Taxonomy" id="2086571"/>
    <lineage>
        <taxon>Bacteria</taxon>
        <taxon>Pseudomonadati</taxon>
        <taxon>Pseudomonadota</taxon>
        <taxon>Gammaproteobacteria</taxon>
        <taxon>Nevskiales</taxon>
        <taxon>Nevskiaceae</taxon>
        <taxon>Solimonas</taxon>
    </lineage>
</organism>
<evidence type="ECO:0000256" key="3">
    <source>
        <dbReference type="ARBA" id="ARBA00022737"/>
    </source>
</evidence>
<dbReference type="InterPro" id="IPR001258">
    <property type="entry name" value="NHL_repeat"/>
</dbReference>
<evidence type="ECO:0000313" key="8">
    <source>
        <dbReference type="Proteomes" id="UP000238220"/>
    </source>
</evidence>
<dbReference type="Gene3D" id="2.120.10.30">
    <property type="entry name" value="TolB, C-terminal domain"/>
    <property type="match status" value="1"/>
</dbReference>
<dbReference type="Pfam" id="PF01436">
    <property type="entry name" value="NHL"/>
    <property type="match status" value="1"/>
</dbReference>
<evidence type="ECO:0000256" key="4">
    <source>
        <dbReference type="ARBA" id="ARBA00023180"/>
    </source>
</evidence>